<dbReference type="GO" id="GO:0009279">
    <property type="term" value="C:cell outer membrane"/>
    <property type="evidence" value="ECO:0007669"/>
    <property type="project" value="UniProtKB-SubCell"/>
</dbReference>
<dbReference type="InterPro" id="IPR007543">
    <property type="entry name" value="LptD_C"/>
</dbReference>
<dbReference type="PANTHER" id="PTHR30189:SF1">
    <property type="entry name" value="LPS-ASSEMBLY PROTEIN LPTD"/>
    <property type="match status" value="1"/>
</dbReference>
<keyword evidence="1" id="KW-0998">Cell outer membrane</keyword>
<organism evidence="3 4">
    <name type="scientific">Candidatus Muproteobacteria bacterium RBG_16_62_13</name>
    <dbReference type="NCBI Taxonomy" id="1817756"/>
    <lineage>
        <taxon>Bacteria</taxon>
        <taxon>Pseudomonadati</taxon>
        <taxon>Pseudomonadota</taxon>
        <taxon>Candidatus Muproteobacteria</taxon>
    </lineage>
</organism>
<protein>
    <recommendedName>
        <fullName evidence="1">LPS-assembly protein LptD</fullName>
    </recommendedName>
</protein>
<comment type="subcellular location">
    <subcellularLocation>
        <location evidence="1">Cell outer membrane</location>
    </subcellularLocation>
</comment>
<dbReference type="Proteomes" id="UP000178379">
    <property type="component" value="Unassembled WGS sequence"/>
</dbReference>
<reference evidence="3 4" key="1">
    <citation type="journal article" date="2016" name="Nat. Commun.">
        <title>Thousands of microbial genomes shed light on interconnected biogeochemical processes in an aquifer system.</title>
        <authorList>
            <person name="Anantharaman K."/>
            <person name="Brown C.T."/>
            <person name="Hug L.A."/>
            <person name="Sharon I."/>
            <person name="Castelle C.J."/>
            <person name="Probst A.J."/>
            <person name="Thomas B.C."/>
            <person name="Singh A."/>
            <person name="Wilkins M.J."/>
            <person name="Karaoz U."/>
            <person name="Brodie E.L."/>
            <person name="Williams K.H."/>
            <person name="Hubbard S.S."/>
            <person name="Banfield J.F."/>
        </authorList>
    </citation>
    <scope>NUCLEOTIDE SEQUENCE [LARGE SCALE GENOMIC DNA]</scope>
</reference>
<sequence>MLAAPAPGRAAEEISSCPLDFWYVKPDKPPRTAPGTPSSISADEVQAEGKEWVEFRGNVEYRRGTDRITTEHLRYHKPTDTLEATGTVNFENAARERIQTASLKLKIEDEIGETGVSRYNFGLIPARGESRKIEFLGPGITRLHDVSYTTCPEGQDSWFLKARQLDIDKNDQLGRARGVRIEFMDVPVFYLPYIYFPIGNQRQSGVLPPRIGHSSTFGSYLEIPYYLNLAPNYDDTFTARYMTQRGLMLRNEFRYMTQNSEGSFSLEGLPHDQMANEERYAGYYHHRQKLNPDWSTTIDLRGVSDKQYLADFGDHISITSQTHLPTNAELVYRGSRWTFTTRVSSFETIDTTIPVADKPYQRLPQLTLGLQPGGVKNGWQPHFDGEWVNFDRRNTTLTGFRTTARPALSFPLSNAWGHFIPKAGAHYTSYNLNNAPDPAPSLARGFASLDTGLAFVRNTRYWGQSYQQTLEPRLYYLYVPARDQNHLPVFDTALADFNFDGLFRENRFTGGDRIGDANHLTLAVTSRFLDDRDGHERLRLSLGQIFYYADQTVGLPNGIGVDNRNDSDLVGEMILWMSGHWHTRLSAQYDQRSDRAQKESITFQYQPDRRRIVNLGYRFVRDQVGQSDISVEWPIAGRWTARGRSLYSFRDDRNLESYLGAEYNACCWAARAYAYRRYDDTRGAVNGIHFEFQLVGLSKYGKVPESPLSQSLFSFPSPAGAPPE</sequence>
<gene>
    <name evidence="1" type="primary">lptD</name>
    <name evidence="3" type="ORF">A2140_08595</name>
</gene>
<comment type="caution">
    <text evidence="1">Lacks conserved residue(s) required for the propagation of feature annotation.</text>
</comment>
<dbReference type="InterPro" id="IPR020889">
    <property type="entry name" value="LipoPS_assembly_LptD"/>
</dbReference>
<evidence type="ECO:0000259" key="2">
    <source>
        <dbReference type="Pfam" id="PF04453"/>
    </source>
</evidence>
<evidence type="ECO:0000313" key="3">
    <source>
        <dbReference type="EMBL" id="OGI40044.1"/>
    </source>
</evidence>
<keyword evidence="1" id="KW-0732">Signal</keyword>
<dbReference type="GO" id="GO:1990351">
    <property type="term" value="C:transporter complex"/>
    <property type="evidence" value="ECO:0007669"/>
    <property type="project" value="TreeGrafter"/>
</dbReference>
<comment type="function">
    <text evidence="1">Involved in the assembly of lipopolysaccharide (LPS) at the surface of the outer membrane.</text>
</comment>
<feature type="domain" description="LptD C-terminal" evidence="2">
    <location>
        <begin position="278"/>
        <end position="639"/>
    </location>
</feature>
<comment type="subunit">
    <text evidence="1">Component of the lipopolysaccharide transport and assembly complex.</text>
</comment>
<dbReference type="HAMAP" id="MF_01411">
    <property type="entry name" value="LPS_assembly_LptD"/>
    <property type="match status" value="1"/>
</dbReference>
<dbReference type="InterPro" id="IPR050218">
    <property type="entry name" value="LptD"/>
</dbReference>
<keyword evidence="1" id="KW-0472">Membrane</keyword>
<dbReference type="GO" id="GO:0015920">
    <property type="term" value="P:lipopolysaccharide transport"/>
    <property type="evidence" value="ECO:0007669"/>
    <property type="project" value="InterPro"/>
</dbReference>
<evidence type="ECO:0000256" key="1">
    <source>
        <dbReference type="HAMAP-Rule" id="MF_01411"/>
    </source>
</evidence>
<name>A0A1F6T4H8_9PROT</name>
<comment type="similarity">
    <text evidence="1">Belongs to the LptD family.</text>
</comment>
<proteinExistence type="inferred from homology"/>
<dbReference type="AlphaFoldDB" id="A0A1F6T4H8"/>
<dbReference type="PANTHER" id="PTHR30189">
    <property type="entry name" value="LPS-ASSEMBLY PROTEIN"/>
    <property type="match status" value="1"/>
</dbReference>
<evidence type="ECO:0000313" key="4">
    <source>
        <dbReference type="Proteomes" id="UP000178379"/>
    </source>
</evidence>
<accession>A0A1F6T4H8</accession>
<dbReference type="EMBL" id="MFSQ01000071">
    <property type="protein sequence ID" value="OGI40044.1"/>
    <property type="molecule type" value="Genomic_DNA"/>
</dbReference>
<dbReference type="GO" id="GO:0043165">
    <property type="term" value="P:Gram-negative-bacterium-type cell outer membrane assembly"/>
    <property type="evidence" value="ECO:0007669"/>
    <property type="project" value="UniProtKB-UniRule"/>
</dbReference>
<comment type="caution">
    <text evidence="3">The sequence shown here is derived from an EMBL/GenBank/DDBJ whole genome shotgun (WGS) entry which is preliminary data.</text>
</comment>
<dbReference type="Pfam" id="PF04453">
    <property type="entry name" value="LptD"/>
    <property type="match status" value="1"/>
</dbReference>
<dbReference type="STRING" id="1817756.A2140_08595"/>